<protein>
    <submittedName>
        <fullName evidence="3">Tetratricopeptide repeat protein</fullName>
    </submittedName>
</protein>
<dbReference type="SMART" id="SM00028">
    <property type="entry name" value="TPR"/>
    <property type="match status" value="3"/>
</dbReference>
<dbReference type="EMBL" id="CP036349">
    <property type="protein sequence ID" value="QDV75959.1"/>
    <property type="molecule type" value="Genomic_DNA"/>
</dbReference>
<dbReference type="KEGG" id="bmei:Spa11_41820"/>
<dbReference type="Gene3D" id="1.25.40.10">
    <property type="entry name" value="Tetratricopeptide repeat domain"/>
    <property type="match status" value="1"/>
</dbReference>
<sequence length="612" mass="67740" precursor="true">MRPMLLTLLLLVPLSSVSRADEPNVAEPNVAELVEQLGHPLYAERLDAQRRLRDVGLAAFDALREAQTVSDPEVSDASRRLLNELTADWARRDDPPLVRRWLEAYDAGYAGRDREIIKGLSRVPGEQAAPALVRLARFEPTELGSAEAAQALLAVPERAIRQRREEAIAAAVTKLTSEYGPGRRPAAQWLALATEEADDASAVAEWRRHAEAQRSLLDADSRDTSEEVVATLGWRWLRAALAAGDDAEAVAAIESLVTLSEEETLPRLARAVRWSAEAERWDTVDEVVAKYTERLKGKRGLYTLADVAERHGDNAEAEQLAAEALAAEPSDEDATVEDVLLGPQVMVANELQEIGRLDWAAAEYRAAAKSDDPLDDPLDGRAAVAAWRLTDLLYDAGRYAKAAAAIEPIVEAIDRSRPARGEFDNLPQHDTDPPLLPSSGDLIARQRFSAALAARGEGDHETEMTLLRKAIAASPSDADILIAMHRVENAPEAFVKETRRRIDEMRREFERVIWESPEASDGYNQWAWLVSNTYGDFDKAVRYSRQSLRIAPETAGYLDTLGRCLFSAGEIDEAIEVQRRAVELEPRMQVLRRQLNEFEQAKASTTSEEPTP</sequence>
<feature type="signal peptide" evidence="2">
    <location>
        <begin position="1"/>
        <end position="20"/>
    </location>
</feature>
<keyword evidence="4" id="KW-1185">Reference proteome</keyword>
<evidence type="ECO:0000313" key="3">
    <source>
        <dbReference type="EMBL" id="QDV75959.1"/>
    </source>
</evidence>
<dbReference type="PROSITE" id="PS50005">
    <property type="entry name" value="TPR"/>
    <property type="match status" value="1"/>
</dbReference>
<keyword evidence="1" id="KW-0802">TPR repeat</keyword>
<evidence type="ECO:0000256" key="2">
    <source>
        <dbReference type="SAM" id="SignalP"/>
    </source>
</evidence>
<feature type="chain" id="PRO_5021813861" evidence="2">
    <location>
        <begin position="21"/>
        <end position="612"/>
    </location>
</feature>
<dbReference type="InterPro" id="IPR011990">
    <property type="entry name" value="TPR-like_helical_dom_sf"/>
</dbReference>
<dbReference type="SUPFAM" id="SSF48452">
    <property type="entry name" value="TPR-like"/>
    <property type="match status" value="1"/>
</dbReference>
<dbReference type="RefSeq" id="WP_197529545.1">
    <property type="nucleotide sequence ID" value="NZ_CP036349.1"/>
</dbReference>
<dbReference type="InterPro" id="IPR019734">
    <property type="entry name" value="TPR_rpt"/>
</dbReference>
<dbReference type="Proteomes" id="UP000316426">
    <property type="component" value="Chromosome"/>
</dbReference>
<organism evidence="3 4">
    <name type="scientific">Botrimarina mediterranea</name>
    <dbReference type="NCBI Taxonomy" id="2528022"/>
    <lineage>
        <taxon>Bacteria</taxon>
        <taxon>Pseudomonadati</taxon>
        <taxon>Planctomycetota</taxon>
        <taxon>Planctomycetia</taxon>
        <taxon>Pirellulales</taxon>
        <taxon>Lacipirellulaceae</taxon>
        <taxon>Botrimarina</taxon>
    </lineage>
</organism>
<dbReference type="AlphaFoldDB" id="A0A518KDW8"/>
<accession>A0A518KDW8</accession>
<gene>
    <name evidence="3" type="ORF">Spa11_41820</name>
</gene>
<name>A0A518KDW8_9BACT</name>
<dbReference type="Pfam" id="PF13181">
    <property type="entry name" value="TPR_8"/>
    <property type="match status" value="1"/>
</dbReference>
<evidence type="ECO:0000313" key="4">
    <source>
        <dbReference type="Proteomes" id="UP000316426"/>
    </source>
</evidence>
<reference evidence="3 4" key="1">
    <citation type="submission" date="2019-02" db="EMBL/GenBank/DDBJ databases">
        <title>Deep-cultivation of Planctomycetes and their phenomic and genomic characterization uncovers novel biology.</title>
        <authorList>
            <person name="Wiegand S."/>
            <person name="Jogler M."/>
            <person name="Boedeker C."/>
            <person name="Pinto D."/>
            <person name="Vollmers J."/>
            <person name="Rivas-Marin E."/>
            <person name="Kohn T."/>
            <person name="Peeters S.H."/>
            <person name="Heuer A."/>
            <person name="Rast P."/>
            <person name="Oberbeckmann S."/>
            <person name="Bunk B."/>
            <person name="Jeske O."/>
            <person name="Meyerdierks A."/>
            <person name="Storesund J.E."/>
            <person name="Kallscheuer N."/>
            <person name="Luecker S."/>
            <person name="Lage O.M."/>
            <person name="Pohl T."/>
            <person name="Merkel B.J."/>
            <person name="Hornburger P."/>
            <person name="Mueller R.-W."/>
            <person name="Bruemmer F."/>
            <person name="Labrenz M."/>
            <person name="Spormann A.M."/>
            <person name="Op den Camp H."/>
            <person name="Overmann J."/>
            <person name="Amann R."/>
            <person name="Jetten M.S.M."/>
            <person name="Mascher T."/>
            <person name="Medema M.H."/>
            <person name="Devos D.P."/>
            <person name="Kaster A.-K."/>
            <person name="Ovreas L."/>
            <person name="Rohde M."/>
            <person name="Galperin M.Y."/>
            <person name="Jogler C."/>
        </authorList>
    </citation>
    <scope>NUCLEOTIDE SEQUENCE [LARGE SCALE GENOMIC DNA]</scope>
    <source>
        <strain evidence="3 4">Spa11</strain>
    </source>
</reference>
<keyword evidence="2" id="KW-0732">Signal</keyword>
<proteinExistence type="predicted"/>
<evidence type="ECO:0000256" key="1">
    <source>
        <dbReference type="PROSITE-ProRule" id="PRU00339"/>
    </source>
</evidence>
<feature type="repeat" description="TPR" evidence="1">
    <location>
        <begin position="555"/>
        <end position="588"/>
    </location>
</feature>